<accession>A0A061FUL8</accession>
<evidence type="ECO:0000256" key="6">
    <source>
        <dbReference type="SAM" id="Phobius"/>
    </source>
</evidence>
<organism evidence="7 8">
    <name type="scientific">Theobroma cacao</name>
    <name type="common">Cacao</name>
    <name type="synonym">Cocoa</name>
    <dbReference type="NCBI Taxonomy" id="3641"/>
    <lineage>
        <taxon>Eukaryota</taxon>
        <taxon>Viridiplantae</taxon>
        <taxon>Streptophyta</taxon>
        <taxon>Embryophyta</taxon>
        <taxon>Tracheophyta</taxon>
        <taxon>Spermatophyta</taxon>
        <taxon>Magnoliopsida</taxon>
        <taxon>eudicotyledons</taxon>
        <taxon>Gunneridae</taxon>
        <taxon>Pentapetalae</taxon>
        <taxon>rosids</taxon>
        <taxon>malvids</taxon>
        <taxon>Malvales</taxon>
        <taxon>Malvaceae</taxon>
        <taxon>Byttnerioideae</taxon>
        <taxon>Theobroma</taxon>
    </lineage>
</organism>
<comment type="subcellular location">
    <subcellularLocation>
        <location evidence="1">Membrane</location>
        <topology evidence="1">Multi-pass membrane protein</topology>
    </subcellularLocation>
</comment>
<feature type="transmembrane region" description="Helical" evidence="6">
    <location>
        <begin position="322"/>
        <end position="343"/>
    </location>
</feature>
<feature type="transmembrane region" description="Helical" evidence="6">
    <location>
        <begin position="256"/>
        <end position="277"/>
    </location>
</feature>
<feature type="transmembrane region" description="Helical" evidence="6">
    <location>
        <begin position="210"/>
        <end position="236"/>
    </location>
</feature>
<comment type="similarity">
    <text evidence="2">Belongs to the major facilitator superfamily. Proton-dependent oligopeptide transporter (POT/PTR) (TC 2.A.17) family.</text>
</comment>
<dbReference type="GO" id="GO:0055085">
    <property type="term" value="P:transmembrane transport"/>
    <property type="evidence" value="ECO:0000318"/>
    <property type="project" value="GO_Central"/>
</dbReference>
<dbReference type="EMBL" id="CM001888">
    <property type="protein sequence ID" value="EOY18514.1"/>
    <property type="molecule type" value="Genomic_DNA"/>
</dbReference>
<dbReference type="InParanoid" id="A0A061FUL8"/>
<keyword evidence="8" id="KW-1185">Reference proteome</keyword>
<evidence type="ECO:0000256" key="3">
    <source>
        <dbReference type="ARBA" id="ARBA00022692"/>
    </source>
</evidence>
<dbReference type="PANTHER" id="PTHR11654">
    <property type="entry name" value="OLIGOPEPTIDE TRANSPORTER-RELATED"/>
    <property type="match status" value="1"/>
</dbReference>
<evidence type="ECO:0000313" key="7">
    <source>
        <dbReference type="EMBL" id="EOY18514.1"/>
    </source>
</evidence>
<dbReference type="Proteomes" id="UP000026915">
    <property type="component" value="Chromosome 10"/>
</dbReference>
<reference evidence="7 8" key="1">
    <citation type="journal article" date="2013" name="Genome Biol.">
        <title>The genome sequence of the most widely cultivated cacao type and its use to identify candidate genes regulating pod color.</title>
        <authorList>
            <person name="Motamayor J.C."/>
            <person name="Mockaitis K."/>
            <person name="Schmutz J."/>
            <person name="Haiminen N."/>
            <person name="Iii D.L."/>
            <person name="Cornejo O."/>
            <person name="Findley S.D."/>
            <person name="Zheng P."/>
            <person name="Utro F."/>
            <person name="Royaert S."/>
            <person name="Saski C."/>
            <person name="Jenkins J."/>
            <person name="Podicheti R."/>
            <person name="Zhao M."/>
            <person name="Scheffler B.E."/>
            <person name="Stack J.C."/>
            <person name="Feltus F.A."/>
            <person name="Mustiga G.M."/>
            <person name="Amores F."/>
            <person name="Phillips W."/>
            <person name="Marelli J.P."/>
            <person name="May G.D."/>
            <person name="Shapiro H."/>
            <person name="Ma J."/>
            <person name="Bustamante C.D."/>
            <person name="Schnell R.J."/>
            <person name="Main D."/>
            <person name="Gilbert D."/>
            <person name="Parida L."/>
            <person name="Kuhn D.N."/>
        </authorList>
    </citation>
    <scope>NUCLEOTIDE SEQUENCE [LARGE SCALE GENOMIC DNA]</scope>
    <source>
        <strain evidence="8">cv. Matina 1-6</strain>
    </source>
</reference>
<proteinExistence type="inferred from homology"/>
<dbReference type="eggNOG" id="KOG1237">
    <property type="taxonomic scope" value="Eukaryota"/>
</dbReference>
<evidence type="ECO:0000256" key="2">
    <source>
        <dbReference type="ARBA" id="ARBA00005982"/>
    </source>
</evidence>
<keyword evidence="3 6" id="KW-0812">Transmembrane</keyword>
<dbReference type="InterPro" id="IPR036259">
    <property type="entry name" value="MFS_trans_sf"/>
</dbReference>
<evidence type="ECO:0000256" key="4">
    <source>
        <dbReference type="ARBA" id="ARBA00022989"/>
    </source>
</evidence>
<evidence type="ECO:0000313" key="8">
    <source>
        <dbReference type="Proteomes" id="UP000026915"/>
    </source>
</evidence>
<feature type="transmembrane region" description="Helical" evidence="6">
    <location>
        <begin position="297"/>
        <end position="316"/>
    </location>
</feature>
<dbReference type="eggNOG" id="KOG2861">
    <property type="taxonomic scope" value="Eukaryota"/>
</dbReference>
<dbReference type="GO" id="GO:0022857">
    <property type="term" value="F:transmembrane transporter activity"/>
    <property type="evidence" value="ECO:0000318"/>
    <property type="project" value="GO_Central"/>
</dbReference>
<feature type="transmembrane region" description="Helical" evidence="6">
    <location>
        <begin position="183"/>
        <end position="203"/>
    </location>
</feature>
<dbReference type="Gramene" id="EOY18514">
    <property type="protein sequence ID" value="EOY18514"/>
    <property type="gene ID" value="TCM_043056"/>
</dbReference>
<dbReference type="Gene3D" id="1.20.1250.20">
    <property type="entry name" value="MFS general substrate transporter like domains"/>
    <property type="match status" value="2"/>
</dbReference>
<dbReference type="InterPro" id="IPR000109">
    <property type="entry name" value="POT_fam"/>
</dbReference>
<protein>
    <submittedName>
        <fullName evidence="7">Nitrate excretion transporter 1, putative</fullName>
    </submittedName>
</protein>
<feature type="transmembrane region" description="Helical" evidence="6">
    <location>
        <begin position="145"/>
        <end position="171"/>
    </location>
</feature>
<dbReference type="Pfam" id="PF00854">
    <property type="entry name" value="PTR2"/>
    <property type="match status" value="1"/>
</dbReference>
<evidence type="ECO:0000256" key="5">
    <source>
        <dbReference type="ARBA" id="ARBA00023136"/>
    </source>
</evidence>
<sequence length="474" mass="52517">MVVFQYGSLVIFNVREHEVDEYLKIVEKHASGLLPEMRKDALFVTCYVVANKEEGHQMILRLRLLDSLMSINIIETAMACGIWWSEAPGGYYVIGISLARNLDMFSLLRIELEQIEGSKLSSQRTSPNEDGKTTMDHKGGGWTTFLFIIGSMTGLSLVAGGWGANLIVFLINEFHVKSITATQINNVILGCNYLLPIAGAIVADTFFDSYTVIITFAFVSLLGMILLTLTTTIHSLKPSPCAMGASTCPTPSKLQFAVLYIALALASLGVGGTRFTIATMGADQFDDAKDQGIFFNWYFLALYIANCVSLTALIYIQDNVSWGLAFGICTVLNAIALVLFLSGKRFYRRIKPKRSPFLSILCVIFAAIRKRNVPGTFGSQDYYYGSVETTNIFNNGPSIGEAFHFPGQIALYYQEFPKSLKGWLPDNINHGRLDNVFWMLAVIGVVNLGYYLVCAKLFKYQNLEKSNDSGSHVH</sequence>
<dbReference type="GO" id="GO:0005886">
    <property type="term" value="C:plasma membrane"/>
    <property type="evidence" value="ECO:0000318"/>
    <property type="project" value="GO_Central"/>
</dbReference>
<dbReference type="AlphaFoldDB" id="A0A061FUL8"/>
<feature type="transmembrane region" description="Helical" evidence="6">
    <location>
        <begin position="436"/>
        <end position="458"/>
    </location>
</feature>
<dbReference type="HOGENOM" id="CLU_576727_0_0_1"/>
<evidence type="ECO:0000256" key="1">
    <source>
        <dbReference type="ARBA" id="ARBA00004141"/>
    </source>
</evidence>
<keyword evidence="5 6" id="KW-0472">Membrane</keyword>
<name>A0A061FUL8_THECC</name>
<gene>
    <name evidence="7" type="ORF">TCM_043056</name>
</gene>
<dbReference type="SUPFAM" id="SSF103473">
    <property type="entry name" value="MFS general substrate transporter"/>
    <property type="match status" value="1"/>
</dbReference>
<keyword evidence="4 6" id="KW-1133">Transmembrane helix</keyword>